<dbReference type="RefSeq" id="WP_019463578.1">
    <property type="nucleotide sequence ID" value="NZ_ALOY01000054.1"/>
</dbReference>
<dbReference type="Proteomes" id="UP000027987">
    <property type="component" value="Chromosome"/>
</dbReference>
<feature type="domain" description="Peptidase M13 C-terminal" evidence="9">
    <location>
        <begin position="486"/>
        <end position="687"/>
    </location>
</feature>
<keyword evidence="7" id="KW-0482">Metalloprotease</keyword>
<dbReference type="GO" id="GO:0004222">
    <property type="term" value="F:metalloendopeptidase activity"/>
    <property type="evidence" value="ECO:0007669"/>
    <property type="project" value="InterPro"/>
</dbReference>
<keyword evidence="6" id="KW-0862">Zinc</keyword>
<keyword evidence="3" id="KW-0645">Protease</keyword>
<comment type="cofactor">
    <cofactor evidence="1">
        <name>Zn(2+)</name>
        <dbReference type="ChEBI" id="CHEBI:29105"/>
    </cofactor>
</comment>
<evidence type="ECO:0000256" key="1">
    <source>
        <dbReference type="ARBA" id="ARBA00001947"/>
    </source>
</evidence>
<dbReference type="OrthoDB" id="9775677at2"/>
<keyword evidence="5" id="KW-0378">Hydrolase</keyword>
<evidence type="ECO:0000256" key="4">
    <source>
        <dbReference type="ARBA" id="ARBA00022723"/>
    </source>
</evidence>
<dbReference type="PROSITE" id="PS51885">
    <property type="entry name" value="NEPRILYSIN"/>
    <property type="match status" value="1"/>
</dbReference>
<dbReference type="InterPro" id="IPR042089">
    <property type="entry name" value="Peptidase_M13_dom_2"/>
</dbReference>
<evidence type="ECO:0000256" key="3">
    <source>
        <dbReference type="ARBA" id="ARBA00022670"/>
    </source>
</evidence>
<evidence type="ECO:0000259" key="10">
    <source>
        <dbReference type="Pfam" id="PF05649"/>
    </source>
</evidence>
<dbReference type="EMBL" id="CP008884">
    <property type="protein sequence ID" value="AIF45912.1"/>
    <property type="molecule type" value="Genomic_DNA"/>
</dbReference>
<gene>
    <name evidence="11" type="ORF">HY57_00845</name>
</gene>
<dbReference type="KEGG" id="dja:HY57_00845"/>
<evidence type="ECO:0000256" key="8">
    <source>
        <dbReference type="SAM" id="SignalP"/>
    </source>
</evidence>
<evidence type="ECO:0000259" key="9">
    <source>
        <dbReference type="Pfam" id="PF01431"/>
    </source>
</evidence>
<dbReference type="PRINTS" id="PR00786">
    <property type="entry name" value="NEPRILYSIN"/>
</dbReference>
<feature type="domain" description="Peptidase M13 N-terminal" evidence="10">
    <location>
        <begin position="47"/>
        <end position="435"/>
    </location>
</feature>
<dbReference type="AlphaFoldDB" id="A0A075JWQ8"/>
<dbReference type="InterPro" id="IPR008753">
    <property type="entry name" value="Peptidase_M13_N"/>
</dbReference>
<evidence type="ECO:0000256" key="7">
    <source>
        <dbReference type="ARBA" id="ARBA00023049"/>
    </source>
</evidence>
<comment type="similarity">
    <text evidence="2">Belongs to the peptidase M13 family.</text>
</comment>
<feature type="signal peptide" evidence="8">
    <location>
        <begin position="1"/>
        <end position="21"/>
    </location>
</feature>
<protein>
    <submittedName>
        <fullName evidence="11">Peptidase M13</fullName>
    </submittedName>
</protein>
<evidence type="ECO:0000313" key="12">
    <source>
        <dbReference type="Proteomes" id="UP000027987"/>
    </source>
</evidence>
<dbReference type="HOGENOM" id="CLU_006187_7_2_6"/>
<name>A0A075JWQ8_9GAMM</name>
<dbReference type="Pfam" id="PF01431">
    <property type="entry name" value="Peptidase_M13"/>
    <property type="match status" value="1"/>
</dbReference>
<evidence type="ECO:0000256" key="5">
    <source>
        <dbReference type="ARBA" id="ARBA00022801"/>
    </source>
</evidence>
<evidence type="ECO:0000256" key="2">
    <source>
        <dbReference type="ARBA" id="ARBA00007357"/>
    </source>
</evidence>
<keyword evidence="4" id="KW-0479">Metal-binding</keyword>
<dbReference type="Gene3D" id="1.10.1380.10">
    <property type="entry name" value="Neutral endopeptidase , domain2"/>
    <property type="match status" value="1"/>
</dbReference>
<dbReference type="SUPFAM" id="SSF55486">
    <property type="entry name" value="Metalloproteases ('zincins'), catalytic domain"/>
    <property type="match status" value="1"/>
</dbReference>
<reference evidence="11 12" key="1">
    <citation type="submission" date="2014-07" db="EMBL/GenBank/DDBJ databases">
        <title>Complete Genome Sequence of Dyella japonica Strain A8 Isolated from Malaysian Tropical Soil.</title>
        <authorList>
            <person name="Hui R.K.H."/>
            <person name="Chen J.-W."/>
            <person name="Chan K.-G."/>
            <person name="Leung F.C.C."/>
        </authorList>
    </citation>
    <scope>NUCLEOTIDE SEQUENCE [LARGE SCALE GENOMIC DNA]</scope>
    <source>
        <strain evidence="11 12">A8</strain>
    </source>
</reference>
<dbReference type="PATRIC" id="fig|1217721.7.peg.175"/>
<dbReference type="InterPro" id="IPR018497">
    <property type="entry name" value="Peptidase_M13_C"/>
</dbReference>
<evidence type="ECO:0000256" key="6">
    <source>
        <dbReference type="ARBA" id="ARBA00022833"/>
    </source>
</evidence>
<dbReference type="STRING" id="1217721.HY57_00845"/>
<dbReference type="PANTHER" id="PTHR11733">
    <property type="entry name" value="ZINC METALLOPROTEASE FAMILY M13 NEPRILYSIN-RELATED"/>
    <property type="match status" value="1"/>
</dbReference>
<dbReference type="Pfam" id="PF05649">
    <property type="entry name" value="Peptidase_M13_N"/>
    <property type="match status" value="1"/>
</dbReference>
<evidence type="ECO:0000313" key="11">
    <source>
        <dbReference type="EMBL" id="AIF45912.1"/>
    </source>
</evidence>
<organism evidence="11 12">
    <name type="scientific">Dyella japonica A8</name>
    <dbReference type="NCBI Taxonomy" id="1217721"/>
    <lineage>
        <taxon>Bacteria</taxon>
        <taxon>Pseudomonadati</taxon>
        <taxon>Pseudomonadota</taxon>
        <taxon>Gammaproteobacteria</taxon>
        <taxon>Lysobacterales</taxon>
        <taxon>Rhodanobacteraceae</taxon>
        <taxon>Dyella</taxon>
    </lineage>
</organism>
<dbReference type="InterPro" id="IPR024079">
    <property type="entry name" value="MetalloPept_cat_dom_sf"/>
</dbReference>
<dbReference type="GO" id="GO:0046872">
    <property type="term" value="F:metal ion binding"/>
    <property type="evidence" value="ECO:0007669"/>
    <property type="project" value="UniProtKB-KW"/>
</dbReference>
<dbReference type="InterPro" id="IPR000718">
    <property type="entry name" value="Peptidase_M13"/>
</dbReference>
<dbReference type="CDD" id="cd08662">
    <property type="entry name" value="M13"/>
    <property type="match status" value="1"/>
</dbReference>
<proteinExistence type="inferred from homology"/>
<dbReference type="PANTHER" id="PTHR11733:SF167">
    <property type="entry name" value="FI17812P1-RELATED"/>
    <property type="match status" value="1"/>
</dbReference>
<dbReference type="Gene3D" id="3.40.390.10">
    <property type="entry name" value="Collagenase (Catalytic Domain)"/>
    <property type="match status" value="1"/>
</dbReference>
<dbReference type="GO" id="GO:0005886">
    <property type="term" value="C:plasma membrane"/>
    <property type="evidence" value="ECO:0007669"/>
    <property type="project" value="TreeGrafter"/>
</dbReference>
<dbReference type="GO" id="GO:0016485">
    <property type="term" value="P:protein processing"/>
    <property type="evidence" value="ECO:0007669"/>
    <property type="project" value="TreeGrafter"/>
</dbReference>
<keyword evidence="8" id="KW-0732">Signal</keyword>
<feature type="chain" id="PRO_5001707167" evidence="8">
    <location>
        <begin position="22"/>
        <end position="690"/>
    </location>
</feature>
<accession>A0A075JWQ8</accession>
<sequence>MVSKILAAACVCALTFGAAHAADPAAGKPQYGAWGFDQAGADTSVKPGNDFFRYANGTWLDRTPIPADKPAVSLRLAMTDLTEQRLHDLMETAAKSKAGDATIEGKVGAFYQSFMDQSHIDALGAKPIAPQLDAVKQATTRDAQAALMGRTNTDFEGSLFNLGIDVDLKDISHYSVYLSQAGLGMPDRDYYLKPAFAKQKAAYQAYVARLLTLAGWPQPDAAAKDVVAFETAIAEASISKVEQRDPVAMYNPMSVDELKKLAPGFAWNDFLQSAQLGQLTHVVVMEKTAFPKLTALYARTPVATVQAWQAARIADNAAYYLSEPFQQAYFEMHNKTLAGQEQIEARWKRGVHAVSGGDCSVGERLACFGNLGWGVGELYAGKYFPASSKTKIEALVANLKAAYRVRIEKLDWMGAETRKEALKKLDTYTIKVGYPDHPRDYSNVTVRGDDLAGNVLRAAQADWSFYVNRLDKPVDRDDWSMTPQTNDAYNGSLRDIVFPAAILQPPIFDPNADPAINYGAIGGVIGHELTHGFDDEGRKIDASGALRDWWTPADAKAFEERAKKLGAQYDAFDPLPGVHINGNLTMGENIADLGGLTLALDAYHASLHGKPAPVIDGLTGDQRVFLGWAQAWRGKLTDDAIRRQVTSDPHSPRAFRVNGPVRNIDAWYQAFGVQAGEKLYLDPKERVRIW</sequence>
<keyword evidence="12" id="KW-1185">Reference proteome</keyword>